<reference evidence="1 2" key="1">
    <citation type="submission" date="2024-04" db="EMBL/GenBank/DDBJ databases">
        <authorList>
            <person name="Fracassetti M."/>
        </authorList>
    </citation>
    <scope>NUCLEOTIDE SEQUENCE [LARGE SCALE GENOMIC DNA]</scope>
</reference>
<dbReference type="Proteomes" id="UP001497516">
    <property type="component" value="Chromosome 5"/>
</dbReference>
<evidence type="ECO:0008006" key="3">
    <source>
        <dbReference type="Google" id="ProtNLM"/>
    </source>
</evidence>
<evidence type="ECO:0000313" key="2">
    <source>
        <dbReference type="Proteomes" id="UP001497516"/>
    </source>
</evidence>
<protein>
    <recommendedName>
        <fullName evidence="3">Retrotransposon gag domain-containing protein</fullName>
    </recommendedName>
</protein>
<keyword evidence="2" id="KW-1185">Reference proteome</keyword>
<organism evidence="1 2">
    <name type="scientific">Linum trigynum</name>
    <dbReference type="NCBI Taxonomy" id="586398"/>
    <lineage>
        <taxon>Eukaryota</taxon>
        <taxon>Viridiplantae</taxon>
        <taxon>Streptophyta</taxon>
        <taxon>Embryophyta</taxon>
        <taxon>Tracheophyta</taxon>
        <taxon>Spermatophyta</taxon>
        <taxon>Magnoliopsida</taxon>
        <taxon>eudicotyledons</taxon>
        <taxon>Gunneridae</taxon>
        <taxon>Pentapetalae</taxon>
        <taxon>rosids</taxon>
        <taxon>fabids</taxon>
        <taxon>Malpighiales</taxon>
        <taxon>Linaceae</taxon>
        <taxon>Linum</taxon>
    </lineage>
</organism>
<dbReference type="AlphaFoldDB" id="A0AAV2EWG1"/>
<proteinExistence type="predicted"/>
<sequence length="97" mass="11525">MDLSELERIAEETIDMLRRKGRDDESVIDHMSYFLKVVKALKILGFTKDQLNDIFFTYTVRGDPAVWYKEFQSTDPSWSQVTEAFIFRYLTRTMVVM</sequence>
<gene>
    <name evidence="1" type="ORF">LTRI10_LOCUS30908</name>
</gene>
<dbReference type="EMBL" id="OZ034818">
    <property type="protein sequence ID" value="CAL1390099.1"/>
    <property type="molecule type" value="Genomic_DNA"/>
</dbReference>
<accession>A0AAV2EWG1</accession>
<name>A0AAV2EWG1_9ROSI</name>
<evidence type="ECO:0000313" key="1">
    <source>
        <dbReference type="EMBL" id="CAL1390099.1"/>
    </source>
</evidence>